<organism evidence="3 4">
    <name type="scientific">Planctobacterium marinum</name>
    <dbReference type="NCBI Taxonomy" id="1631968"/>
    <lineage>
        <taxon>Bacteria</taxon>
        <taxon>Pseudomonadati</taxon>
        <taxon>Pseudomonadota</taxon>
        <taxon>Gammaproteobacteria</taxon>
        <taxon>Alteromonadales</taxon>
        <taxon>Alteromonadaceae</taxon>
        <taxon>Planctobacterium</taxon>
    </lineage>
</organism>
<feature type="domain" description="Sulfatase-modifying factor enzyme-like" evidence="2">
    <location>
        <begin position="1"/>
        <end position="234"/>
    </location>
</feature>
<dbReference type="KEGG" id="pmaw:MACH26_18850"/>
<evidence type="ECO:0000256" key="1">
    <source>
        <dbReference type="SAM" id="MobiDB-lite"/>
    </source>
</evidence>
<dbReference type="InterPro" id="IPR042095">
    <property type="entry name" value="SUMF_sf"/>
</dbReference>
<evidence type="ECO:0000259" key="2">
    <source>
        <dbReference type="Pfam" id="PF03781"/>
    </source>
</evidence>
<evidence type="ECO:0000313" key="4">
    <source>
        <dbReference type="Proteomes" id="UP001333710"/>
    </source>
</evidence>
<dbReference type="AlphaFoldDB" id="A0AA48KSD0"/>
<dbReference type="RefSeq" id="WP_338292383.1">
    <property type="nucleotide sequence ID" value="NZ_AP027272.1"/>
</dbReference>
<dbReference type="Gene3D" id="3.90.1580.10">
    <property type="entry name" value="paralog of FGE (formylglycine-generating enzyme)"/>
    <property type="match status" value="1"/>
</dbReference>
<dbReference type="InterPro" id="IPR005532">
    <property type="entry name" value="SUMF_dom"/>
</dbReference>
<dbReference type="EMBL" id="AP027272">
    <property type="protein sequence ID" value="BDX06364.1"/>
    <property type="molecule type" value="Genomic_DNA"/>
</dbReference>
<name>A0AA48KSD0_9ALTE</name>
<reference evidence="3" key="1">
    <citation type="submission" date="2023-01" db="EMBL/GenBank/DDBJ databases">
        <title>Complete genome sequence of Planctobacterium marinum strain Dej080120_11.</title>
        <authorList>
            <person name="Ueki S."/>
            <person name="Maruyama F."/>
        </authorList>
    </citation>
    <scope>NUCLEOTIDE SEQUENCE</scope>
    <source>
        <strain evidence="3">Dej080120_11</strain>
    </source>
</reference>
<keyword evidence="4" id="KW-1185">Reference proteome</keyword>
<feature type="compositionally biased region" description="Low complexity" evidence="1">
    <location>
        <begin position="1"/>
        <end position="13"/>
    </location>
</feature>
<accession>A0AA48KSD0</accession>
<dbReference type="GO" id="GO:0120147">
    <property type="term" value="F:formylglycine-generating oxidase activity"/>
    <property type="evidence" value="ECO:0007669"/>
    <property type="project" value="TreeGrafter"/>
</dbReference>
<dbReference type="Proteomes" id="UP001333710">
    <property type="component" value="Chromosome"/>
</dbReference>
<dbReference type="SUPFAM" id="SSF56436">
    <property type="entry name" value="C-type lectin-like"/>
    <property type="match status" value="1"/>
</dbReference>
<dbReference type="InterPro" id="IPR016187">
    <property type="entry name" value="CTDL_fold"/>
</dbReference>
<proteinExistence type="predicted"/>
<evidence type="ECO:0000313" key="3">
    <source>
        <dbReference type="EMBL" id="BDX06364.1"/>
    </source>
</evidence>
<dbReference type="PANTHER" id="PTHR23150">
    <property type="entry name" value="SULFATASE MODIFYING FACTOR 1, 2"/>
    <property type="match status" value="1"/>
</dbReference>
<dbReference type="PANTHER" id="PTHR23150:SF35">
    <property type="entry name" value="BLL6746 PROTEIN"/>
    <property type="match status" value="1"/>
</dbReference>
<dbReference type="InterPro" id="IPR051043">
    <property type="entry name" value="Sulfatase_Mod_Factor_Kinase"/>
</dbReference>
<gene>
    <name evidence="3" type="ORF">MACH26_18850</name>
</gene>
<protein>
    <submittedName>
        <fullName evidence="3">Protein 3-oxoalanine-generating enzyme family protein</fullName>
    </submittedName>
</protein>
<feature type="region of interest" description="Disordered" evidence="1">
    <location>
        <begin position="1"/>
        <end position="20"/>
    </location>
</feature>
<sequence length="237" mass="26400">MIAIPGGSFMMGSDDGDSDEKPVHLVTIEPFKLMDTEVTLAMYQPCIDAGVCPDNQQEYAGEDWGKGNLPVMNVSWNDITKKFIPWLNQQTGQSFRLATEAEWEYAARAGTQTPFSTGNCINSRQANYDGNYDYKNCSAKIGTYLREITPVKSYQPNAFGLYDMHGNVWEWVQDCWNDSYIGAPADGSAWLSGDCDRVVFRGGAWLDAPLDLRSANRVGNSRTGRYDAIGFRLAQDL</sequence>
<dbReference type="Pfam" id="PF03781">
    <property type="entry name" value="FGE-sulfatase"/>
    <property type="match status" value="1"/>
</dbReference>